<evidence type="ECO:0000313" key="2">
    <source>
        <dbReference type="Proteomes" id="UP000245080"/>
    </source>
</evidence>
<proteinExistence type="predicted"/>
<protein>
    <submittedName>
        <fullName evidence="1">Uncharacterized protein</fullName>
    </submittedName>
</protein>
<name>A0A2V1N076_9LACO</name>
<sequence length="89" mass="10065">MLIDDTKHADDIISVRLVTVNKTELTAITEDQQLVTVTIPKKSKQDHLFWQTLKDIAKNEIWVPITKIGHALVNSGWMIDNDDANLALN</sequence>
<dbReference type="EMBL" id="QCXQ01000003">
    <property type="protein sequence ID" value="PWF99775.1"/>
    <property type="molecule type" value="Genomic_DNA"/>
</dbReference>
<dbReference type="Proteomes" id="UP000245080">
    <property type="component" value="Unassembled WGS sequence"/>
</dbReference>
<comment type="caution">
    <text evidence="1">The sequence shown here is derived from an EMBL/GenBank/DDBJ whole genome shotgun (WGS) entry which is preliminary data.</text>
</comment>
<organism evidence="1 2">
    <name type="scientific">Levilactobacillus bambusae</name>
    <dbReference type="NCBI Taxonomy" id="2024736"/>
    <lineage>
        <taxon>Bacteria</taxon>
        <taxon>Bacillati</taxon>
        <taxon>Bacillota</taxon>
        <taxon>Bacilli</taxon>
        <taxon>Lactobacillales</taxon>
        <taxon>Lactobacillaceae</taxon>
        <taxon>Levilactobacillus</taxon>
    </lineage>
</organism>
<dbReference type="RefSeq" id="WP_109250630.1">
    <property type="nucleotide sequence ID" value="NZ_QCXQ01000003.1"/>
</dbReference>
<accession>A0A2V1N076</accession>
<reference evidence="1 2" key="1">
    <citation type="journal article" date="2018" name="Int. J. Syst. Evol. Microbiol.">
        <title>Lactobacillus bambusae sp. nov., isolated from a traditional fermented Ma-bamboo shoots of Taiwan.</title>
        <authorList>
            <person name="Wang L.-T."/>
        </authorList>
    </citation>
    <scope>NUCLEOTIDE SEQUENCE [LARGE SCALE GENOMIC DNA]</scope>
    <source>
        <strain evidence="1 2">BS-W1</strain>
    </source>
</reference>
<keyword evidence="2" id="KW-1185">Reference proteome</keyword>
<dbReference type="OrthoDB" id="2156798at2"/>
<gene>
    <name evidence="1" type="ORF">DCM90_06860</name>
</gene>
<dbReference type="AlphaFoldDB" id="A0A2V1N076"/>
<evidence type="ECO:0000313" key="1">
    <source>
        <dbReference type="EMBL" id="PWF99775.1"/>
    </source>
</evidence>